<proteinExistence type="predicted"/>
<dbReference type="EnsemblPlants" id="Bo5g134840.1">
    <property type="protein sequence ID" value="Bo5g134840.1"/>
    <property type="gene ID" value="Bo5g134840"/>
</dbReference>
<accession>A0A0D3CKZ7</accession>
<dbReference type="eggNOG" id="KOG2377">
    <property type="taxonomic scope" value="Eukaryota"/>
</dbReference>
<dbReference type="GO" id="GO:0031902">
    <property type="term" value="C:late endosome membrane"/>
    <property type="evidence" value="ECO:0007669"/>
    <property type="project" value="TreeGrafter"/>
</dbReference>
<dbReference type="Proteomes" id="UP000032141">
    <property type="component" value="Chromosome C5"/>
</dbReference>
<reference evidence="2 3" key="1">
    <citation type="journal article" date="2014" name="Genome Biol.">
        <title>Transcriptome and methylome profiling reveals relics of genome dominance in the mesopolyploid Brassica oleracea.</title>
        <authorList>
            <person name="Parkin I.A."/>
            <person name="Koh C."/>
            <person name="Tang H."/>
            <person name="Robinson S.J."/>
            <person name="Kagale S."/>
            <person name="Clarke W.E."/>
            <person name="Town C.D."/>
            <person name="Nixon J."/>
            <person name="Krishnakumar V."/>
            <person name="Bidwell S.L."/>
            <person name="Denoeud F."/>
            <person name="Belcram H."/>
            <person name="Links M.G."/>
            <person name="Just J."/>
            <person name="Clarke C."/>
            <person name="Bender T."/>
            <person name="Huebert T."/>
            <person name="Mason A.S."/>
            <person name="Pires J.C."/>
            <person name="Barker G."/>
            <person name="Moore J."/>
            <person name="Walley P.G."/>
            <person name="Manoli S."/>
            <person name="Batley J."/>
            <person name="Edwards D."/>
            <person name="Nelson M.N."/>
            <person name="Wang X."/>
            <person name="Paterson A.H."/>
            <person name="King G."/>
            <person name="Bancroft I."/>
            <person name="Chalhoub B."/>
            <person name="Sharpe A.G."/>
        </authorList>
    </citation>
    <scope>NUCLEOTIDE SEQUENCE</scope>
    <source>
        <strain evidence="2 3">cv. TO1000</strain>
    </source>
</reference>
<dbReference type="Gramene" id="Bo5g134840.1">
    <property type="protein sequence ID" value="Bo5g134840.1"/>
    <property type="gene ID" value="Bo5g134840"/>
</dbReference>
<dbReference type="InterPro" id="IPR049040">
    <property type="entry name" value="RMC1_N"/>
</dbReference>
<dbReference type="PANTHER" id="PTHR12897:SF4">
    <property type="entry name" value="REGULATOR OF MON1-CCZ1 COMPLEX"/>
    <property type="match status" value="1"/>
</dbReference>
<dbReference type="HOGENOM" id="CLU_676804_0_0_1"/>
<dbReference type="OMA" id="FAMQIHG"/>
<dbReference type="GO" id="GO:0035658">
    <property type="term" value="C:Mon1-Ccz1 complex"/>
    <property type="evidence" value="ECO:0007669"/>
    <property type="project" value="InterPro"/>
</dbReference>
<evidence type="ECO:0000313" key="2">
    <source>
        <dbReference type="EnsemblPlants" id="Bo5g134840.1"/>
    </source>
</evidence>
<name>A0A0D3CKZ7_BRAOL</name>
<dbReference type="Pfam" id="PF21029">
    <property type="entry name" value="RMC1_N"/>
    <property type="match status" value="1"/>
</dbReference>
<dbReference type="AlphaFoldDB" id="A0A0D3CKZ7"/>
<dbReference type="InterPro" id="IPR040371">
    <property type="entry name" value="RMC1"/>
</dbReference>
<dbReference type="STRING" id="109376.A0A0D3CKZ7"/>
<dbReference type="PANTHER" id="PTHR12897">
    <property type="entry name" value="COLON CANCER-ASSOCIATED PROTEIN MIC1"/>
    <property type="match status" value="1"/>
</dbReference>
<protein>
    <recommendedName>
        <fullName evidence="1">Regulator of MON1-CCZ1 complex N-terminal domain-containing protein</fullName>
    </recommendedName>
</protein>
<dbReference type="GO" id="GO:0005765">
    <property type="term" value="C:lysosomal membrane"/>
    <property type="evidence" value="ECO:0007669"/>
    <property type="project" value="TreeGrafter"/>
</dbReference>
<organism evidence="2 3">
    <name type="scientific">Brassica oleracea var. oleracea</name>
    <dbReference type="NCBI Taxonomy" id="109376"/>
    <lineage>
        <taxon>Eukaryota</taxon>
        <taxon>Viridiplantae</taxon>
        <taxon>Streptophyta</taxon>
        <taxon>Embryophyta</taxon>
        <taxon>Tracheophyta</taxon>
        <taxon>Spermatophyta</taxon>
        <taxon>Magnoliopsida</taxon>
        <taxon>eudicotyledons</taxon>
        <taxon>Gunneridae</taxon>
        <taxon>Pentapetalae</taxon>
        <taxon>rosids</taxon>
        <taxon>malvids</taxon>
        <taxon>Brassicales</taxon>
        <taxon>Brassicaceae</taxon>
        <taxon>Brassiceae</taxon>
        <taxon>Brassica</taxon>
    </lineage>
</organism>
<dbReference type="GO" id="GO:0010506">
    <property type="term" value="P:regulation of autophagy"/>
    <property type="evidence" value="ECO:0007669"/>
    <property type="project" value="InterPro"/>
</dbReference>
<sequence length="407" mass="45939">MDRRITGWLRPQVWLRPQWAVLSVLTEYFCMLMPPFAMQIHGLGVSPILSIRFSIDKKVIAVQRSDCEIQFFHRETKQILNHKCRAGSESILGFFWSDSPLCDLAIVKTSGMDLFACDSMLNLCLVETKKVNVNWYIYTHETRLVLLASGLQCKTVTGFQLSTAGVVLLPRFEMTMARSESNSQTILYVSFWFSSPPKNFSSFTLCSWRGSLPMYSSKLSVSVVDNLLLVHQIEAKVVIIYDLFMDSRAPVSAPLPLLWRGHQGSDTSSLAANKEIESPESSTSSENIVMYEDAWTFLAPDLILDQTNKVLCRVHLDLEAISASSSDSTSLLEFLQRRKLEANKVPNFLLLCALSNGVIYKHDGAPFFCWGKTHGAAECHGRVPLTLCEPVRKILRRWQDIKVAITK</sequence>
<feature type="domain" description="Regulator of MON1-CCZ1 complex N-terminal" evidence="1">
    <location>
        <begin position="46"/>
        <end position="118"/>
    </location>
</feature>
<evidence type="ECO:0000259" key="1">
    <source>
        <dbReference type="Pfam" id="PF21029"/>
    </source>
</evidence>
<keyword evidence="3" id="KW-1185">Reference proteome</keyword>
<reference evidence="2" key="2">
    <citation type="submission" date="2015-03" db="UniProtKB">
        <authorList>
            <consortium name="EnsemblPlants"/>
        </authorList>
    </citation>
    <scope>IDENTIFICATION</scope>
</reference>
<evidence type="ECO:0000313" key="3">
    <source>
        <dbReference type="Proteomes" id="UP000032141"/>
    </source>
</evidence>